<sequence>MSPNNSEIIENYLADIGTTLASLPMEEVTRVIDVLDRAREKGHSVFLFGNGGSAATASHFACDWPRANS</sequence>
<accession>X1VSA8</accession>
<dbReference type="Gene3D" id="3.40.50.10490">
    <property type="entry name" value="Glucose-6-phosphate isomerase like protein, domain 1"/>
    <property type="match status" value="1"/>
</dbReference>
<feature type="non-terminal residue" evidence="1">
    <location>
        <position position="69"/>
    </location>
</feature>
<organism evidence="1">
    <name type="scientific">marine sediment metagenome</name>
    <dbReference type="NCBI Taxonomy" id="412755"/>
    <lineage>
        <taxon>unclassified sequences</taxon>
        <taxon>metagenomes</taxon>
        <taxon>ecological metagenomes</taxon>
    </lineage>
</organism>
<dbReference type="GO" id="GO:1901135">
    <property type="term" value="P:carbohydrate derivative metabolic process"/>
    <property type="evidence" value="ECO:0007669"/>
    <property type="project" value="InterPro"/>
</dbReference>
<dbReference type="EMBL" id="BARW01041288">
    <property type="protein sequence ID" value="GAJ23577.1"/>
    <property type="molecule type" value="Genomic_DNA"/>
</dbReference>
<dbReference type="GO" id="GO:0097367">
    <property type="term" value="F:carbohydrate derivative binding"/>
    <property type="evidence" value="ECO:0007669"/>
    <property type="project" value="InterPro"/>
</dbReference>
<dbReference type="AlphaFoldDB" id="X1VSA8"/>
<name>X1VSA8_9ZZZZ</name>
<proteinExistence type="predicted"/>
<dbReference type="InterPro" id="IPR046348">
    <property type="entry name" value="SIS_dom_sf"/>
</dbReference>
<reference evidence="1" key="1">
    <citation type="journal article" date="2014" name="Front. Microbiol.">
        <title>High frequency of phylogenetically diverse reductive dehalogenase-homologous genes in deep subseafloor sedimentary metagenomes.</title>
        <authorList>
            <person name="Kawai M."/>
            <person name="Futagami T."/>
            <person name="Toyoda A."/>
            <person name="Takaki Y."/>
            <person name="Nishi S."/>
            <person name="Hori S."/>
            <person name="Arai W."/>
            <person name="Tsubouchi T."/>
            <person name="Morono Y."/>
            <person name="Uchiyama I."/>
            <person name="Ito T."/>
            <person name="Fujiyama A."/>
            <person name="Inagaki F."/>
            <person name="Takami H."/>
        </authorList>
    </citation>
    <scope>NUCLEOTIDE SEQUENCE</scope>
    <source>
        <strain evidence="1">Expedition CK06-06</strain>
    </source>
</reference>
<protein>
    <submittedName>
        <fullName evidence="1">Uncharacterized protein</fullName>
    </submittedName>
</protein>
<gene>
    <name evidence="1" type="ORF">S12H4_61917</name>
</gene>
<dbReference type="SUPFAM" id="SSF53697">
    <property type="entry name" value="SIS domain"/>
    <property type="match status" value="1"/>
</dbReference>
<evidence type="ECO:0000313" key="1">
    <source>
        <dbReference type="EMBL" id="GAJ23577.1"/>
    </source>
</evidence>
<comment type="caution">
    <text evidence="1">The sequence shown here is derived from an EMBL/GenBank/DDBJ whole genome shotgun (WGS) entry which is preliminary data.</text>
</comment>